<evidence type="ECO:0000256" key="7">
    <source>
        <dbReference type="SAM" id="Phobius"/>
    </source>
</evidence>
<feature type="transmembrane region" description="Helical" evidence="7">
    <location>
        <begin position="340"/>
        <end position="373"/>
    </location>
</feature>
<accession>A0A7H0GS96</accession>
<keyword evidence="4 7" id="KW-1133">Transmembrane helix</keyword>
<protein>
    <submittedName>
        <fullName evidence="12">PspC domain-containing protein</fullName>
    </submittedName>
</protein>
<feature type="domain" description="Phage shock protein PspC N-terminal" evidence="8">
    <location>
        <begin position="140"/>
        <end position="206"/>
    </location>
</feature>
<evidence type="ECO:0000259" key="9">
    <source>
        <dbReference type="Pfam" id="PF10988"/>
    </source>
</evidence>
<feature type="transmembrane region" description="Helical" evidence="7">
    <location>
        <begin position="171"/>
        <end position="204"/>
    </location>
</feature>
<feature type="domain" description="PspC-related transmembrane region" evidence="10">
    <location>
        <begin position="317"/>
        <end position="454"/>
    </location>
</feature>
<dbReference type="Pfam" id="PF22571">
    <property type="entry name" value="LiaI-LiaF-TM_PspC"/>
    <property type="match status" value="1"/>
</dbReference>
<keyword evidence="5 7" id="KW-0472">Membrane</keyword>
<feature type="domain" description="Putative auto-transporter adhesin head GIN" evidence="9">
    <location>
        <begin position="675"/>
        <end position="863"/>
    </location>
</feature>
<dbReference type="InterPro" id="IPR021255">
    <property type="entry name" value="DUF2807"/>
</dbReference>
<dbReference type="InterPro" id="IPR052027">
    <property type="entry name" value="PspC"/>
</dbReference>
<name>A0A7H0GS96_9BACT</name>
<organism evidence="12 13">
    <name type="scientific">Hymenobacter qilianensis</name>
    <dbReference type="NCBI Taxonomy" id="1385715"/>
    <lineage>
        <taxon>Bacteria</taxon>
        <taxon>Pseudomonadati</taxon>
        <taxon>Bacteroidota</taxon>
        <taxon>Cytophagia</taxon>
        <taxon>Cytophagales</taxon>
        <taxon>Hymenobacteraceae</taxon>
        <taxon>Hymenobacter</taxon>
    </lineage>
</organism>
<evidence type="ECO:0000259" key="11">
    <source>
        <dbReference type="Pfam" id="PF22744"/>
    </source>
</evidence>
<evidence type="ECO:0000256" key="2">
    <source>
        <dbReference type="ARBA" id="ARBA00022475"/>
    </source>
</evidence>
<reference evidence="12 13" key="1">
    <citation type="submission" date="2020-08" db="EMBL/GenBank/DDBJ databases">
        <title>Genome sequence of Hymenobacter qilianensis JCM 19763T.</title>
        <authorList>
            <person name="Hyun D.-W."/>
            <person name="Bae J.-W."/>
        </authorList>
    </citation>
    <scope>NUCLEOTIDE SEQUENCE [LARGE SCALE GENOMIC DNA]</scope>
    <source>
        <strain evidence="12 13">JCM 19763</strain>
    </source>
</reference>
<dbReference type="PANTHER" id="PTHR33885">
    <property type="entry name" value="PHAGE SHOCK PROTEIN C"/>
    <property type="match status" value="1"/>
</dbReference>
<dbReference type="Proteomes" id="UP000516093">
    <property type="component" value="Chromosome"/>
</dbReference>
<keyword evidence="3 7" id="KW-0812">Transmembrane</keyword>
<gene>
    <name evidence="12" type="ORF">H9L05_13765</name>
</gene>
<feature type="domain" description="PspC-related ToastRack" evidence="11">
    <location>
        <begin position="488"/>
        <end position="612"/>
    </location>
</feature>
<dbReference type="Pfam" id="PF22744">
    <property type="entry name" value="Toast-rack_PspC-Cterm"/>
    <property type="match status" value="1"/>
</dbReference>
<dbReference type="EMBL" id="CP060784">
    <property type="protein sequence ID" value="QNP51162.1"/>
    <property type="molecule type" value="Genomic_DNA"/>
</dbReference>
<dbReference type="Pfam" id="PF10988">
    <property type="entry name" value="DUF2807"/>
    <property type="match status" value="1"/>
</dbReference>
<comment type="subcellular location">
    <subcellularLocation>
        <location evidence="1">Cell membrane</location>
        <topology evidence="1">Single-pass membrane protein</topology>
    </subcellularLocation>
</comment>
<dbReference type="RefSeq" id="WP_187731455.1">
    <property type="nucleotide sequence ID" value="NZ_BMFN01000004.1"/>
</dbReference>
<dbReference type="KEGG" id="hqi:H9L05_13765"/>
<dbReference type="InterPro" id="IPR054319">
    <property type="entry name" value="PspC-rel_ToastRack"/>
</dbReference>
<dbReference type="Gene3D" id="2.160.20.120">
    <property type="match status" value="1"/>
</dbReference>
<evidence type="ECO:0000259" key="10">
    <source>
        <dbReference type="Pfam" id="PF22571"/>
    </source>
</evidence>
<dbReference type="InterPro" id="IPR054321">
    <property type="entry name" value="PspC-rel_TM"/>
</dbReference>
<dbReference type="Pfam" id="PF04024">
    <property type="entry name" value="PspC"/>
    <property type="match status" value="2"/>
</dbReference>
<feature type="compositionally biased region" description="Acidic residues" evidence="6">
    <location>
        <begin position="620"/>
        <end position="642"/>
    </location>
</feature>
<evidence type="ECO:0000256" key="1">
    <source>
        <dbReference type="ARBA" id="ARBA00004162"/>
    </source>
</evidence>
<keyword evidence="2" id="KW-1003">Cell membrane</keyword>
<dbReference type="GO" id="GO:0005886">
    <property type="term" value="C:plasma membrane"/>
    <property type="evidence" value="ECO:0007669"/>
    <property type="project" value="UniProtKB-SubCell"/>
</dbReference>
<feature type="transmembrane region" description="Helical" evidence="7">
    <location>
        <begin position="251"/>
        <end position="276"/>
    </location>
</feature>
<evidence type="ECO:0000313" key="13">
    <source>
        <dbReference type="Proteomes" id="UP000516093"/>
    </source>
</evidence>
<keyword evidence="13" id="KW-1185">Reference proteome</keyword>
<dbReference type="AlphaFoldDB" id="A0A7H0GS96"/>
<proteinExistence type="predicted"/>
<feature type="domain" description="Phage shock protein PspC N-terminal" evidence="8">
    <location>
        <begin position="223"/>
        <end position="279"/>
    </location>
</feature>
<feature type="transmembrane region" description="Helical" evidence="7">
    <location>
        <begin position="393"/>
        <end position="418"/>
    </location>
</feature>
<evidence type="ECO:0000256" key="4">
    <source>
        <dbReference type="ARBA" id="ARBA00022989"/>
    </source>
</evidence>
<evidence type="ECO:0000256" key="6">
    <source>
        <dbReference type="SAM" id="MobiDB-lite"/>
    </source>
</evidence>
<evidence type="ECO:0000256" key="3">
    <source>
        <dbReference type="ARBA" id="ARBA00022692"/>
    </source>
</evidence>
<evidence type="ECO:0000256" key="5">
    <source>
        <dbReference type="ARBA" id="ARBA00023136"/>
    </source>
</evidence>
<dbReference type="InterPro" id="IPR007168">
    <property type="entry name" value="Phageshock_PspC_N"/>
</dbReference>
<evidence type="ECO:0000259" key="8">
    <source>
        <dbReference type="Pfam" id="PF04024"/>
    </source>
</evidence>
<dbReference type="PANTHER" id="PTHR33885:SF3">
    <property type="entry name" value="PHAGE SHOCK PROTEIN C"/>
    <property type="match status" value="1"/>
</dbReference>
<evidence type="ECO:0000313" key="12">
    <source>
        <dbReference type="EMBL" id="QNP51162.1"/>
    </source>
</evidence>
<feature type="transmembrane region" description="Helical" evidence="7">
    <location>
        <begin position="430"/>
        <end position="447"/>
    </location>
</feature>
<feature type="region of interest" description="Disordered" evidence="6">
    <location>
        <begin position="615"/>
        <end position="665"/>
    </location>
</feature>
<sequence>MKKNISINLQGIIFHIEEDGYDVLSRYLAEVKAHFSGYRGHEEIVADIESRIAELFVARLSPTKQIISLEDVEAMTAKMGRVRDFQAADDAEDDEELLASAVNSGTAAGTYARPEYAYNTTGAGAGAASATAAADDAEPRRLFRDVANKKIAGVCAGLAHYFGINAVWIRLIALASLFSVVIGDFVGALPAFTILAYVILWAVLPKRNDLPDPVGIGETAGERKLFRDTDTGKIGGVSSGLAAYFKADVTLIRILFVLSLFTGFGLLLYLLLWIVIPEARTVSEKMRMRGDAVTLSGIDNSLRNNAFEAGGTTGSGRQVGTFLEELARNLRPLVNFLGSLIRVFAGILLVIIGFSMLLGLTIALGIGLGMVPATNSFMTGDIPAHVFLNGVPVWAMFAFYLTAAIPALALLLGGLGLLLRRSILTRTVGLTLLGLWLLGVVGTSIGATRISHDFQEEADVTQNQAFPTLRASNIYLDIRGTDNGHDQWVNAQIAAVDSNQVVSVDKTFRAEGATEEEARQTALSSVAYNVRQVNDTTLRFDDHFTFRPTARFRDQEVNVTLKLPRNRTIRLSQGAAHWLGSDNFVDNDMPENVEQHLYRLKGNELECVDCTEEDLHGTTDEDENTDEEGEINIDIDEDEETGDTNVSLDYGGAPSFSTNADDYGSGRETYNQDGFREVTVAGSYRTVIRPGDTFRVTAAGPERELRDLKVDREGNKLLVRNRNRSLFGGNWGRDTNREKVLITIEMPALDKLVLAGAVRADVSGFTNQSTLEVDQAGASHLRLNGDYRTLNLDLAGACRTTLQGRAETLEVDGAGACELAAAGFTARSADVDLAGMSKARLRIEESLRADAVGASVIEYSGNPASVKVSDVGASRITRINE</sequence>